<organism evidence="2">
    <name type="scientific">marine metagenome</name>
    <dbReference type="NCBI Taxonomy" id="408172"/>
    <lineage>
        <taxon>unclassified sequences</taxon>
        <taxon>metagenomes</taxon>
        <taxon>ecological metagenomes</taxon>
    </lineage>
</organism>
<dbReference type="SUPFAM" id="SSF111038">
    <property type="entry name" value="YjbQ-like"/>
    <property type="match status" value="1"/>
</dbReference>
<gene>
    <name evidence="2" type="ORF">METZ01_LOCUS289446</name>
</gene>
<evidence type="ECO:0008006" key="3">
    <source>
        <dbReference type="Google" id="ProtNLM"/>
    </source>
</evidence>
<dbReference type="Gene3D" id="2.60.120.460">
    <property type="entry name" value="YjbQ-like"/>
    <property type="match status" value="1"/>
</dbReference>
<sequence length="146" mass="16801">MNKFLQYSQGELIISTSGQQMYEITKDLNTWLNKEQINHGQLTIFIQHTSASLCIQENASEDVIEDILHFFKKLVPENISLYKHNLEGPDDMPAHIKSMLTQTSLIIPISNKKMNLGTWQGIFLIEHRSSSMKRKINLTLMGEPEK</sequence>
<accession>A0A382LN96</accession>
<name>A0A382LN96_9ZZZZ</name>
<dbReference type="AlphaFoldDB" id="A0A382LN96"/>
<proteinExistence type="inferred from homology"/>
<reference evidence="2" key="1">
    <citation type="submission" date="2018-05" db="EMBL/GenBank/DDBJ databases">
        <authorList>
            <person name="Lanie J.A."/>
            <person name="Ng W.-L."/>
            <person name="Kazmierczak K.M."/>
            <person name="Andrzejewski T.M."/>
            <person name="Davidsen T.M."/>
            <person name="Wayne K.J."/>
            <person name="Tettelin H."/>
            <person name="Glass J.I."/>
            <person name="Rusch D."/>
            <person name="Podicherti R."/>
            <person name="Tsui H.-C.T."/>
            <person name="Winkler M.E."/>
        </authorList>
    </citation>
    <scope>NUCLEOTIDE SEQUENCE</scope>
</reference>
<dbReference type="PANTHER" id="PTHR30615:SF8">
    <property type="entry name" value="UPF0047 PROTEIN C4A8.02C"/>
    <property type="match status" value="1"/>
</dbReference>
<dbReference type="InterPro" id="IPR001602">
    <property type="entry name" value="UPF0047_YjbQ-like"/>
</dbReference>
<dbReference type="PIRSF" id="PIRSF004681">
    <property type="entry name" value="UCP004681"/>
    <property type="match status" value="1"/>
</dbReference>
<evidence type="ECO:0000256" key="1">
    <source>
        <dbReference type="ARBA" id="ARBA00005534"/>
    </source>
</evidence>
<comment type="similarity">
    <text evidence="1">Belongs to the UPF0047 family.</text>
</comment>
<dbReference type="InterPro" id="IPR035917">
    <property type="entry name" value="YjbQ-like_sf"/>
</dbReference>
<evidence type="ECO:0000313" key="2">
    <source>
        <dbReference type="EMBL" id="SVC36592.1"/>
    </source>
</evidence>
<dbReference type="Pfam" id="PF01894">
    <property type="entry name" value="YjbQ"/>
    <property type="match status" value="1"/>
</dbReference>
<dbReference type="PANTHER" id="PTHR30615">
    <property type="entry name" value="UNCHARACTERIZED PROTEIN YJBQ-RELATED"/>
    <property type="match status" value="1"/>
</dbReference>
<dbReference type="NCBIfam" id="TIGR00149">
    <property type="entry name" value="TIGR00149_YjbQ"/>
    <property type="match status" value="1"/>
</dbReference>
<dbReference type="EMBL" id="UINC01087320">
    <property type="protein sequence ID" value="SVC36592.1"/>
    <property type="molecule type" value="Genomic_DNA"/>
</dbReference>
<protein>
    <recommendedName>
        <fullName evidence="3">Secondary thiamine-phosphate synthase enzyme</fullName>
    </recommendedName>
</protein>